<dbReference type="InterPro" id="IPR003739">
    <property type="entry name" value="Lys_aminomutase/Glu_NH3_mut"/>
</dbReference>
<name>A0A1C3ZFW2_9GAMM</name>
<comment type="cofactor">
    <cofactor evidence="3">
        <name>[4Fe-4S] cluster</name>
        <dbReference type="ChEBI" id="CHEBI:49883"/>
    </cofactor>
</comment>
<feature type="binding site" evidence="14">
    <location>
        <position position="130"/>
    </location>
    <ligand>
        <name>[4Fe-4S] cluster</name>
        <dbReference type="ChEBI" id="CHEBI:49883"/>
        <note>4Fe-4S-S-AdoMet</note>
    </ligand>
</feature>
<keyword evidence="18" id="KW-1185">Reference proteome</keyword>
<evidence type="ECO:0000256" key="10">
    <source>
        <dbReference type="ARBA" id="ARBA00023004"/>
    </source>
</evidence>
<evidence type="ECO:0000256" key="4">
    <source>
        <dbReference type="ARBA" id="ARBA00008703"/>
    </source>
</evidence>
<dbReference type="GO" id="GO:0051539">
    <property type="term" value="F:4 iron, 4 sulfur cluster binding"/>
    <property type="evidence" value="ECO:0007669"/>
    <property type="project" value="UniProtKB-KW"/>
</dbReference>
<evidence type="ECO:0000256" key="8">
    <source>
        <dbReference type="ARBA" id="ARBA00022723"/>
    </source>
</evidence>
<dbReference type="InterPro" id="IPR022462">
    <property type="entry name" value="EpmB"/>
</dbReference>
<evidence type="ECO:0000256" key="15">
    <source>
        <dbReference type="PIRSR" id="PIRSR603739-50"/>
    </source>
</evidence>
<dbReference type="RefSeq" id="WP_091346570.1">
    <property type="nucleotide sequence ID" value="NZ_FMAQ01000001.1"/>
</dbReference>
<dbReference type="Pfam" id="PF04055">
    <property type="entry name" value="Radical_SAM"/>
    <property type="match status" value="1"/>
</dbReference>
<dbReference type="PROSITE" id="PS51918">
    <property type="entry name" value="RADICAL_SAM"/>
    <property type="match status" value="1"/>
</dbReference>
<dbReference type="InterPro" id="IPR058240">
    <property type="entry name" value="rSAM_sf"/>
</dbReference>
<dbReference type="InterPro" id="IPR007197">
    <property type="entry name" value="rSAM"/>
</dbReference>
<dbReference type="OrthoDB" id="9770937at2"/>
<evidence type="ECO:0000313" key="17">
    <source>
        <dbReference type="EMBL" id="SCB81275.1"/>
    </source>
</evidence>
<dbReference type="PANTHER" id="PTHR30538:SF1">
    <property type="entry name" value="L-LYSINE 2,3-AMINOMUTASE"/>
    <property type="match status" value="1"/>
</dbReference>
<dbReference type="CDD" id="cd01335">
    <property type="entry name" value="Radical_SAM"/>
    <property type="match status" value="1"/>
</dbReference>
<evidence type="ECO:0000259" key="16">
    <source>
        <dbReference type="PROSITE" id="PS51918"/>
    </source>
</evidence>
<keyword evidence="11 14" id="KW-0411">Iron-sulfur</keyword>
<evidence type="ECO:0000256" key="3">
    <source>
        <dbReference type="ARBA" id="ARBA00001966"/>
    </source>
</evidence>
<feature type="binding site" evidence="14">
    <location>
        <position position="127"/>
    </location>
    <ligand>
        <name>[4Fe-4S] cluster</name>
        <dbReference type="ChEBI" id="CHEBI:49883"/>
        <note>4Fe-4S-S-AdoMet</note>
    </ligand>
</feature>
<keyword evidence="7" id="KW-0949">S-adenosyl-L-methionine</keyword>
<keyword evidence="6 14" id="KW-0004">4Fe-4S</keyword>
<evidence type="ECO:0000256" key="6">
    <source>
        <dbReference type="ARBA" id="ARBA00022485"/>
    </source>
</evidence>
<comment type="cofactor">
    <cofactor evidence="2 15">
        <name>pyridoxal 5'-phosphate</name>
        <dbReference type="ChEBI" id="CHEBI:597326"/>
    </cofactor>
</comment>
<comment type="catalytic activity">
    <reaction evidence="1">
        <text>L-lysine = D-beta-lysine</text>
        <dbReference type="Rhea" id="RHEA:44148"/>
        <dbReference type="ChEBI" id="CHEBI:32551"/>
        <dbReference type="ChEBI" id="CHEBI:84138"/>
    </reaction>
</comment>
<dbReference type="GO" id="GO:0016853">
    <property type="term" value="F:isomerase activity"/>
    <property type="evidence" value="ECO:0007669"/>
    <property type="project" value="UniProtKB-KW"/>
</dbReference>
<dbReference type="Proteomes" id="UP000199670">
    <property type="component" value="Unassembled WGS sequence"/>
</dbReference>
<evidence type="ECO:0000256" key="11">
    <source>
        <dbReference type="ARBA" id="ARBA00023014"/>
    </source>
</evidence>
<proteinExistence type="inferred from homology"/>
<feature type="modified residue" description="N6-(pyridoxal phosphate)lysine" evidence="15">
    <location>
        <position position="335"/>
    </location>
</feature>
<dbReference type="SUPFAM" id="SSF102114">
    <property type="entry name" value="Radical SAM enzymes"/>
    <property type="match status" value="1"/>
</dbReference>
<organism evidence="17 18">
    <name type="scientific">Gilliamella bombicola</name>
    <dbReference type="NCBI Taxonomy" id="1798182"/>
    <lineage>
        <taxon>Bacteria</taxon>
        <taxon>Pseudomonadati</taxon>
        <taxon>Pseudomonadota</taxon>
        <taxon>Gammaproteobacteria</taxon>
        <taxon>Orbales</taxon>
        <taxon>Orbaceae</taxon>
        <taxon>Gilliamella</taxon>
    </lineage>
</organism>
<dbReference type="STRING" id="1798182.GA0061081_101388"/>
<dbReference type="PANTHER" id="PTHR30538">
    <property type="entry name" value="LYSINE 2,3-AMINOMUTASE-RELATED"/>
    <property type="match status" value="1"/>
</dbReference>
<sequence length="343" mass="39048">MNHIIQQKIEPQNNKDKWIVDLANVVTDINILYSYLELDADTISSLMQQARKQFPLRVPMAFIRRMKKGDKSDPLLLQVLCHDDEMLNVDGYSHDPLQEQDNVIPGLLHKYHNRALLITKTACAINCRYCFRRHFPYHDNQGSKQNLAVALEYIANHPELDEIILSGGDPLMAKDHEMAFLIDELEKIPHVKRLRIHTRLAVVIPSRITPALCQLFAKSRLQCVVITHINHPNEIDDDVAQAVSLLKQHGVTMLNQSVLLKNVNDNADVLAMLSDRLFDVGILPYYIHLLDKVQGAAHFFVDDESAKVIMKQLAEQVSGYLVPKLAREIGGEKSKRVLAFTDE</sequence>
<dbReference type="EMBL" id="FMAQ01000001">
    <property type="protein sequence ID" value="SCB81275.1"/>
    <property type="molecule type" value="Genomic_DNA"/>
</dbReference>
<dbReference type="SFLD" id="SFLDS00029">
    <property type="entry name" value="Radical_SAM"/>
    <property type="match status" value="1"/>
</dbReference>
<keyword evidence="8 14" id="KW-0479">Metal-binding</keyword>
<dbReference type="NCBIfam" id="TIGR00238">
    <property type="entry name" value="KamA family radical SAM protein"/>
    <property type="match status" value="1"/>
</dbReference>
<evidence type="ECO:0000256" key="1">
    <source>
        <dbReference type="ARBA" id="ARBA00001352"/>
    </source>
</evidence>
<evidence type="ECO:0000256" key="5">
    <source>
        <dbReference type="ARBA" id="ARBA00022363"/>
    </source>
</evidence>
<dbReference type="GO" id="GO:0046872">
    <property type="term" value="F:metal ion binding"/>
    <property type="evidence" value="ECO:0007669"/>
    <property type="project" value="UniProtKB-KW"/>
</dbReference>
<keyword evidence="10" id="KW-0408">Iron</keyword>
<reference evidence="18" key="1">
    <citation type="submission" date="2016-08" db="EMBL/GenBank/DDBJ databases">
        <authorList>
            <person name="Varghese N."/>
            <person name="Submissions Spin"/>
        </authorList>
    </citation>
    <scope>NUCLEOTIDE SEQUENCE [LARGE SCALE GENOMIC DNA]</scope>
    <source>
        <strain evidence="18">R-53248</strain>
    </source>
</reference>
<dbReference type="SFLD" id="SFLDF00314">
    <property type="entry name" value="L-lysine_2_3-aminomutase_(yjeK"/>
    <property type="match status" value="1"/>
</dbReference>
<evidence type="ECO:0000256" key="14">
    <source>
        <dbReference type="PIRSR" id="PIRSR004911-1"/>
    </source>
</evidence>
<dbReference type="PIRSF" id="PIRSF004911">
    <property type="entry name" value="DUF160"/>
    <property type="match status" value="1"/>
</dbReference>
<feature type="binding site" evidence="14">
    <location>
        <position position="123"/>
    </location>
    <ligand>
        <name>[4Fe-4S] cluster</name>
        <dbReference type="ChEBI" id="CHEBI:49883"/>
        <note>4Fe-4S-S-AdoMet</note>
    </ligand>
</feature>
<evidence type="ECO:0000256" key="7">
    <source>
        <dbReference type="ARBA" id="ARBA00022691"/>
    </source>
</evidence>
<dbReference type="NCBIfam" id="TIGR03821">
    <property type="entry name" value="EFP_modif_epmB"/>
    <property type="match status" value="1"/>
</dbReference>
<keyword evidence="12" id="KW-0413">Isomerase</keyword>
<dbReference type="Gene3D" id="3.20.20.70">
    <property type="entry name" value="Aldolase class I"/>
    <property type="match status" value="1"/>
</dbReference>
<comment type="similarity">
    <text evidence="4">Belongs to the radical SAM superfamily. KamA family.</text>
</comment>
<evidence type="ECO:0000256" key="2">
    <source>
        <dbReference type="ARBA" id="ARBA00001933"/>
    </source>
</evidence>
<feature type="domain" description="Radical SAM core" evidence="16">
    <location>
        <begin position="109"/>
        <end position="332"/>
    </location>
</feature>
<accession>A0A1C3ZFW2</accession>
<dbReference type="InterPro" id="IPR013785">
    <property type="entry name" value="Aldolase_TIM"/>
</dbReference>
<dbReference type="AlphaFoldDB" id="A0A1C3ZFW2"/>
<protein>
    <recommendedName>
        <fullName evidence="5">L-lysine 2,3-aminomutase</fullName>
    </recommendedName>
    <alternativeName>
        <fullName evidence="13">EF-P post-translational modification enzyme B</fullName>
    </alternativeName>
</protein>
<keyword evidence="9 15" id="KW-0663">Pyridoxal phosphate</keyword>
<evidence type="ECO:0000313" key="18">
    <source>
        <dbReference type="Proteomes" id="UP000199670"/>
    </source>
</evidence>
<gene>
    <name evidence="17" type="ORF">GA0061081_101388</name>
</gene>
<evidence type="ECO:0000256" key="12">
    <source>
        <dbReference type="ARBA" id="ARBA00023235"/>
    </source>
</evidence>
<evidence type="ECO:0000256" key="13">
    <source>
        <dbReference type="ARBA" id="ARBA00030756"/>
    </source>
</evidence>
<evidence type="ECO:0000256" key="9">
    <source>
        <dbReference type="ARBA" id="ARBA00022898"/>
    </source>
</evidence>
<dbReference type="SFLD" id="SFLDG01070">
    <property type="entry name" value="PLP-dependent"/>
    <property type="match status" value="1"/>
</dbReference>